<feature type="domain" description="Major facilitator superfamily (MFS) profile" evidence="9">
    <location>
        <begin position="16"/>
        <end position="483"/>
    </location>
</feature>
<feature type="transmembrane region" description="Helical" evidence="8">
    <location>
        <begin position="315"/>
        <end position="335"/>
    </location>
</feature>
<feature type="transmembrane region" description="Helical" evidence="8">
    <location>
        <begin position="277"/>
        <end position="295"/>
    </location>
</feature>
<dbReference type="InterPro" id="IPR011701">
    <property type="entry name" value="MFS"/>
</dbReference>
<dbReference type="InterPro" id="IPR003691">
    <property type="entry name" value="FluC"/>
</dbReference>
<proteinExistence type="inferred from homology"/>
<dbReference type="Pfam" id="PF02537">
    <property type="entry name" value="CRCB"/>
    <property type="match status" value="2"/>
</dbReference>
<keyword evidence="5 8" id="KW-0472">Membrane</keyword>
<dbReference type="AlphaFoldDB" id="A0AAD7AKC0"/>
<feature type="transmembrane region" description="Helical" evidence="8">
    <location>
        <begin position="205"/>
        <end position="225"/>
    </location>
</feature>
<dbReference type="InterPro" id="IPR020846">
    <property type="entry name" value="MFS_dom"/>
</dbReference>
<dbReference type="EMBL" id="JARIHO010000005">
    <property type="protein sequence ID" value="KAJ7361189.1"/>
    <property type="molecule type" value="Genomic_DNA"/>
</dbReference>
<feature type="transmembrane region" description="Helical" evidence="8">
    <location>
        <begin position="12"/>
        <end position="36"/>
    </location>
</feature>
<dbReference type="Gene3D" id="1.20.1720.10">
    <property type="entry name" value="Multidrug resistance protein D"/>
    <property type="match status" value="1"/>
</dbReference>
<evidence type="ECO:0000313" key="11">
    <source>
        <dbReference type="Proteomes" id="UP001218218"/>
    </source>
</evidence>
<evidence type="ECO:0000256" key="3">
    <source>
        <dbReference type="ARBA" id="ARBA00022692"/>
    </source>
</evidence>
<feature type="transmembrane region" description="Helical" evidence="8">
    <location>
        <begin position="144"/>
        <end position="164"/>
    </location>
</feature>
<reference evidence="10" key="1">
    <citation type="submission" date="2023-03" db="EMBL/GenBank/DDBJ databases">
        <title>Massive genome expansion in bonnet fungi (Mycena s.s.) driven by repeated elements and novel gene families across ecological guilds.</title>
        <authorList>
            <consortium name="Lawrence Berkeley National Laboratory"/>
            <person name="Harder C.B."/>
            <person name="Miyauchi S."/>
            <person name="Viragh M."/>
            <person name="Kuo A."/>
            <person name="Thoen E."/>
            <person name="Andreopoulos B."/>
            <person name="Lu D."/>
            <person name="Skrede I."/>
            <person name="Drula E."/>
            <person name="Henrissat B."/>
            <person name="Morin E."/>
            <person name="Kohler A."/>
            <person name="Barry K."/>
            <person name="LaButti K."/>
            <person name="Morin E."/>
            <person name="Salamov A."/>
            <person name="Lipzen A."/>
            <person name="Mereny Z."/>
            <person name="Hegedus B."/>
            <person name="Baldrian P."/>
            <person name="Stursova M."/>
            <person name="Weitz H."/>
            <person name="Taylor A."/>
            <person name="Grigoriev I.V."/>
            <person name="Nagy L.G."/>
            <person name="Martin F."/>
            <person name="Kauserud H."/>
        </authorList>
    </citation>
    <scope>NUCLEOTIDE SEQUENCE</scope>
    <source>
        <strain evidence="10">CBHHK002</strain>
    </source>
</reference>
<evidence type="ECO:0000256" key="5">
    <source>
        <dbReference type="ARBA" id="ARBA00023136"/>
    </source>
</evidence>
<feature type="transmembrane region" description="Helical" evidence="8">
    <location>
        <begin position="371"/>
        <end position="389"/>
    </location>
</feature>
<evidence type="ECO:0000313" key="10">
    <source>
        <dbReference type="EMBL" id="KAJ7361189.1"/>
    </source>
</evidence>
<feature type="transmembrane region" description="Helical" evidence="8">
    <location>
        <begin position="81"/>
        <end position="100"/>
    </location>
</feature>
<dbReference type="PANTHER" id="PTHR42718">
    <property type="entry name" value="MAJOR FACILITATOR SUPERFAMILY MULTIDRUG TRANSPORTER MFSC"/>
    <property type="match status" value="1"/>
</dbReference>
<feature type="transmembrane region" description="Helical" evidence="8">
    <location>
        <begin position="347"/>
        <end position="365"/>
    </location>
</feature>
<keyword evidence="11" id="KW-1185">Reference proteome</keyword>
<dbReference type="Pfam" id="PF07690">
    <property type="entry name" value="MFS_1"/>
    <property type="match status" value="1"/>
</dbReference>
<comment type="similarity">
    <text evidence="6">Belongs to the fluoride channel Fluc/FEX (TC 1.A.43) family.</text>
</comment>
<feature type="transmembrane region" description="Helical" evidence="8">
    <location>
        <begin position="237"/>
        <end position="256"/>
    </location>
</feature>
<evidence type="ECO:0000256" key="2">
    <source>
        <dbReference type="ARBA" id="ARBA00022475"/>
    </source>
</evidence>
<dbReference type="Proteomes" id="UP001218218">
    <property type="component" value="Unassembled WGS sequence"/>
</dbReference>
<evidence type="ECO:0000256" key="7">
    <source>
        <dbReference type="ARBA" id="ARBA00035585"/>
    </source>
</evidence>
<feature type="transmembrane region" description="Helical" evidence="8">
    <location>
        <begin position="514"/>
        <end position="535"/>
    </location>
</feature>
<feature type="transmembrane region" description="Helical" evidence="8">
    <location>
        <begin position="106"/>
        <end position="132"/>
    </location>
</feature>
<dbReference type="PANTHER" id="PTHR42718:SF10">
    <property type="entry name" value="TRANSPORTER, PUTATIVE (AFU_ORTHOLOGUE AFUA_8G06760)-RELATED"/>
    <property type="match status" value="1"/>
</dbReference>
<protein>
    <submittedName>
        <fullName evidence="10">Major facilitator superfamily domain-containing protein</fullName>
    </submittedName>
</protein>
<accession>A0AAD7AKC0</accession>
<keyword evidence="4 8" id="KW-1133">Transmembrane helix</keyword>
<feature type="transmembrane region" description="Helical" evidence="8">
    <location>
        <begin position="452"/>
        <end position="479"/>
    </location>
</feature>
<feature type="transmembrane region" description="Helical" evidence="8">
    <location>
        <begin position="56"/>
        <end position="74"/>
    </location>
</feature>
<feature type="transmembrane region" description="Helical" evidence="8">
    <location>
        <begin position="170"/>
        <end position="193"/>
    </location>
</feature>
<evidence type="ECO:0000256" key="4">
    <source>
        <dbReference type="ARBA" id="ARBA00022989"/>
    </source>
</evidence>
<dbReference type="GO" id="GO:0022857">
    <property type="term" value="F:transmembrane transporter activity"/>
    <property type="evidence" value="ECO:0007669"/>
    <property type="project" value="InterPro"/>
</dbReference>
<sequence length="816" mass="87669">MTSSSSDTLELSDLVLIVSVSGVTTLNVFLSGALTVALPTIGKDLHFKQSDLQWPLNVYALSYGCFLLFFGRLGDIIGGRLMFLVGSIWFSLWSLATAFAPSSGAFIAFVAAMGLGAAANTPSGLGLFSAFFPPGPKRNKAYGVLGAGQPLGFILGLILGGILAESKATWRAVFYIQSGLGVFFVVLGFLFLVKQPSTQRYTKGLDWGGALLSAAGIGLLTYSLADSTTAPKGWSTPQIPSLFAASIVILTIFIFYERHREARGRSVLLPIKIWKQPAAKMTSIIAIQFFVWWSFNTLSYFMTLYYQQVNQLDPLQTALRFVPMTIAGVLVNVVTGYVMNKVPGQPLMLVGVLGSIIAPLIFVVMDPHGSYWSTAFLVMLFIVGADVVYPVGNLHLASVFDEDSQSLAGGLFNVASRMGTSLGLAVSSSVATATSQKYQRAHPELGLDSPEVLMAGFRAAGWTCFAAAVVCFGFALFGLRGIGIVGSSSGAPTLSVKSDTKEPKSYHPLSIHTLGLLMAFSVFGVLARLGLSALATYNRQSIFPLSYSQAAGCFIMGFCLALKEPFSRWYPPAYTALTTGFCGSLTTFSGWQLDIFKSWLNADEASWSALDRVLDGLCKSVFTISLSMASLFFGMHTANLVSPYFRAAPPPGKFFRMTVTVFSVCIYAATIPAYLFLPRNYRHHATAALLFSFPGTLTRYLLSVQLNTLIPSFPLGTFAVNSFGTALQGTFHVLQSASHPLSAASCTLIQGLADGYCGCLTTVSTFAAELATLNTAGHKYRYGLTTWGTGQLILVFIFGAMLWGGDIVKQQTCFFD</sequence>
<organism evidence="10 11">
    <name type="scientific">Mycena albidolilacea</name>
    <dbReference type="NCBI Taxonomy" id="1033008"/>
    <lineage>
        <taxon>Eukaryota</taxon>
        <taxon>Fungi</taxon>
        <taxon>Dikarya</taxon>
        <taxon>Basidiomycota</taxon>
        <taxon>Agaricomycotina</taxon>
        <taxon>Agaricomycetes</taxon>
        <taxon>Agaricomycetidae</taxon>
        <taxon>Agaricales</taxon>
        <taxon>Marasmiineae</taxon>
        <taxon>Mycenaceae</taxon>
        <taxon>Mycena</taxon>
    </lineage>
</organism>
<feature type="transmembrane region" description="Helical" evidence="8">
    <location>
        <begin position="613"/>
        <end position="633"/>
    </location>
</feature>
<dbReference type="Gene3D" id="1.20.1250.20">
    <property type="entry name" value="MFS general substrate transporter like domains"/>
    <property type="match status" value="1"/>
</dbReference>
<dbReference type="SUPFAM" id="SSF103473">
    <property type="entry name" value="MFS general substrate transporter"/>
    <property type="match status" value="1"/>
</dbReference>
<feature type="transmembrane region" description="Helical" evidence="8">
    <location>
        <begin position="654"/>
        <end position="677"/>
    </location>
</feature>
<evidence type="ECO:0000259" key="9">
    <source>
        <dbReference type="PROSITE" id="PS50850"/>
    </source>
</evidence>
<feature type="transmembrane region" description="Helical" evidence="8">
    <location>
        <begin position="784"/>
        <end position="804"/>
    </location>
</feature>
<evidence type="ECO:0000256" key="6">
    <source>
        <dbReference type="ARBA" id="ARBA00035120"/>
    </source>
</evidence>
<comment type="subcellular location">
    <subcellularLocation>
        <location evidence="1">Cell membrane</location>
        <topology evidence="1">Multi-pass membrane protein</topology>
    </subcellularLocation>
</comment>
<dbReference type="InterPro" id="IPR036259">
    <property type="entry name" value="MFS_trans_sf"/>
</dbReference>
<gene>
    <name evidence="10" type="ORF">DFH08DRAFT_367603</name>
</gene>
<dbReference type="GO" id="GO:0005886">
    <property type="term" value="C:plasma membrane"/>
    <property type="evidence" value="ECO:0007669"/>
    <property type="project" value="UniProtKB-SubCell"/>
</dbReference>
<dbReference type="PROSITE" id="PS50850">
    <property type="entry name" value="MFS"/>
    <property type="match status" value="1"/>
</dbReference>
<comment type="catalytic activity">
    <reaction evidence="7">
        <text>fluoride(in) = fluoride(out)</text>
        <dbReference type="Rhea" id="RHEA:76159"/>
        <dbReference type="ChEBI" id="CHEBI:17051"/>
    </reaction>
    <physiologicalReaction direction="left-to-right" evidence="7">
        <dbReference type="Rhea" id="RHEA:76160"/>
    </physiologicalReaction>
</comment>
<keyword evidence="3 8" id="KW-0812">Transmembrane</keyword>
<evidence type="ECO:0000256" key="8">
    <source>
        <dbReference type="SAM" id="Phobius"/>
    </source>
</evidence>
<keyword evidence="2" id="KW-1003">Cell membrane</keyword>
<name>A0AAD7AKC0_9AGAR</name>
<comment type="caution">
    <text evidence="10">The sequence shown here is derived from an EMBL/GenBank/DDBJ whole genome shotgun (WGS) entry which is preliminary data.</text>
</comment>
<evidence type="ECO:0000256" key="1">
    <source>
        <dbReference type="ARBA" id="ARBA00004651"/>
    </source>
</evidence>